<keyword evidence="2" id="KW-1185">Reference proteome</keyword>
<dbReference type="Proteomes" id="UP000027222">
    <property type="component" value="Unassembled WGS sequence"/>
</dbReference>
<gene>
    <name evidence="1" type="ORF">GALMADRAFT_1140794</name>
</gene>
<proteinExistence type="predicted"/>
<protein>
    <submittedName>
        <fullName evidence="1">Uncharacterized protein</fullName>
    </submittedName>
</protein>
<dbReference type="EMBL" id="KL142420">
    <property type="protein sequence ID" value="KDR66795.1"/>
    <property type="molecule type" value="Genomic_DNA"/>
</dbReference>
<reference evidence="2" key="1">
    <citation type="journal article" date="2014" name="Proc. Natl. Acad. Sci. U.S.A.">
        <title>Extensive sampling of basidiomycete genomes demonstrates inadequacy of the white-rot/brown-rot paradigm for wood decay fungi.</title>
        <authorList>
            <person name="Riley R."/>
            <person name="Salamov A.A."/>
            <person name="Brown D.W."/>
            <person name="Nagy L.G."/>
            <person name="Floudas D."/>
            <person name="Held B.W."/>
            <person name="Levasseur A."/>
            <person name="Lombard V."/>
            <person name="Morin E."/>
            <person name="Otillar R."/>
            <person name="Lindquist E.A."/>
            <person name="Sun H."/>
            <person name="LaButti K.M."/>
            <person name="Schmutz J."/>
            <person name="Jabbour D."/>
            <person name="Luo H."/>
            <person name="Baker S.E."/>
            <person name="Pisabarro A.G."/>
            <person name="Walton J.D."/>
            <person name="Blanchette R.A."/>
            <person name="Henrissat B."/>
            <person name="Martin F."/>
            <person name="Cullen D."/>
            <person name="Hibbett D.S."/>
            <person name="Grigoriev I.V."/>
        </authorList>
    </citation>
    <scope>NUCLEOTIDE SEQUENCE [LARGE SCALE GENOMIC DNA]</scope>
    <source>
        <strain evidence="2">CBS 339.88</strain>
    </source>
</reference>
<name>A0A067S7G0_GALM3</name>
<dbReference type="AlphaFoldDB" id="A0A067S7G0"/>
<accession>A0A067S7G0</accession>
<sequence>MVLIVVSHDGPYSELCLPAVASLNLPVSRIILLPPALLLEFATLFKYHGIYKQLYLRLNPRVGSSMPAGHTVLQPRRLVRTFELPLHQTTVDPPHETSYIHSRSFTGLYAAHRRRLSQFSNQKLCSATLELEIDDQPAPLSFKFLQPRADADWPCRSSFLLERWRCARWAPMSWQSFQWRGGWDLGLVGRSGER</sequence>
<organism evidence="1 2">
    <name type="scientific">Galerina marginata (strain CBS 339.88)</name>
    <dbReference type="NCBI Taxonomy" id="685588"/>
    <lineage>
        <taxon>Eukaryota</taxon>
        <taxon>Fungi</taxon>
        <taxon>Dikarya</taxon>
        <taxon>Basidiomycota</taxon>
        <taxon>Agaricomycotina</taxon>
        <taxon>Agaricomycetes</taxon>
        <taxon>Agaricomycetidae</taxon>
        <taxon>Agaricales</taxon>
        <taxon>Agaricineae</taxon>
        <taxon>Strophariaceae</taxon>
        <taxon>Galerina</taxon>
    </lineage>
</organism>
<evidence type="ECO:0000313" key="1">
    <source>
        <dbReference type="EMBL" id="KDR66795.1"/>
    </source>
</evidence>
<evidence type="ECO:0000313" key="2">
    <source>
        <dbReference type="Proteomes" id="UP000027222"/>
    </source>
</evidence>
<dbReference type="HOGENOM" id="CLU_1402537_0_0_1"/>